<reference evidence="2" key="2">
    <citation type="submission" date="2019-06" db="EMBL/GenBank/DDBJ databases">
        <title>Genomics analysis of Aphanomyces spp. identifies a new class of oomycete effector associated with host adaptation.</title>
        <authorList>
            <person name="Gaulin E."/>
        </authorList>
    </citation>
    <scope>NUCLEOTIDE SEQUENCE</scope>
    <source>
        <strain evidence="2">CBS 578.67</strain>
    </source>
</reference>
<keyword evidence="1" id="KW-0472">Membrane</keyword>
<evidence type="ECO:0000313" key="4">
    <source>
        <dbReference type="Proteomes" id="UP000332933"/>
    </source>
</evidence>
<feature type="transmembrane region" description="Helical" evidence="1">
    <location>
        <begin position="44"/>
        <end position="69"/>
    </location>
</feature>
<reference evidence="3 4" key="1">
    <citation type="submission" date="2019-03" db="EMBL/GenBank/DDBJ databases">
        <authorList>
            <person name="Gaulin E."/>
            <person name="Dumas B."/>
        </authorList>
    </citation>
    <scope>NUCLEOTIDE SEQUENCE [LARGE SCALE GENOMIC DNA]</scope>
    <source>
        <strain evidence="3">CBS 568.67</strain>
    </source>
</reference>
<evidence type="ECO:0000313" key="2">
    <source>
        <dbReference type="EMBL" id="KAF0701412.1"/>
    </source>
</evidence>
<evidence type="ECO:0000313" key="3">
    <source>
        <dbReference type="EMBL" id="VFT85003.1"/>
    </source>
</evidence>
<organism evidence="3 4">
    <name type="scientific">Aphanomyces stellatus</name>
    <dbReference type="NCBI Taxonomy" id="120398"/>
    <lineage>
        <taxon>Eukaryota</taxon>
        <taxon>Sar</taxon>
        <taxon>Stramenopiles</taxon>
        <taxon>Oomycota</taxon>
        <taxon>Saprolegniomycetes</taxon>
        <taxon>Saprolegniales</taxon>
        <taxon>Verrucalvaceae</taxon>
        <taxon>Aphanomyces</taxon>
    </lineage>
</organism>
<dbReference type="EMBL" id="CAADRA010005112">
    <property type="protein sequence ID" value="VFT85003.1"/>
    <property type="molecule type" value="Genomic_DNA"/>
</dbReference>
<accession>A0A485KJF9</accession>
<evidence type="ECO:0000256" key="1">
    <source>
        <dbReference type="SAM" id="Phobius"/>
    </source>
</evidence>
<keyword evidence="4" id="KW-1185">Reference proteome</keyword>
<proteinExistence type="predicted"/>
<keyword evidence="1" id="KW-1133">Transmembrane helix</keyword>
<dbReference type="EMBL" id="VJMH01005091">
    <property type="protein sequence ID" value="KAF0701412.1"/>
    <property type="molecule type" value="Genomic_DNA"/>
</dbReference>
<sequence length="252" mass="27761">MVSIDVLWPVLPTVTLTRQRTSYELDHSITCLNGVFEIGSTRRLGVLGIVLGSATGIAAVAGQIYLCVVGGRNNGIDTRHLLGVGDMYLTGMMEDEPTRSVVGVGPCVLSHGGPSDGDNGAITLLTTQLNPIQMQVHAAAAPTMFALYLRHTVVYITAVMLILATTILLYTILCCGCIEVLNLFQLQRVGVSGCRFWWFAASRPSRFFRRRLCNWCVKARSRSLKRPRYIHGTKLSLLPTTWRGWWPSSTMC</sequence>
<feature type="transmembrane region" description="Helical" evidence="1">
    <location>
        <begin position="153"/>
        <end position="173"/>
    </location>
</feature>
<keyword evidence="1" id="KW-0812">Transmembrane</keyword>
<dbReference type="Proteomes" id="UP000332933">
    <property type="component" value="Unassembled WGS sequence"/>
</dbReference>
<gene>
    <name evidence="3" type="primary">Aste57867_8114</name>
    <name evidence="2" type="ORF">As57867_008084</name>
    <name evidence="3" type="ORF">ASTE57867_8114</name>
</gene>
<name>A0A485KJF9_9STRA</name>
<protein>
    <submittedName>
        <fullName evidence="3">Aste57867_8114 protein</fullName>
    </submittedName>
</protein>
<dbReference type="AlphaFoldDB" id="A0A485KJF9"/>